<dbReference type="InterPro" id="IPR011055">
    <property type="entry name" value="Dup_hybrid_motif"/>
</dbReference>
<evidence type="ECO:0000256" key="4">
    <source>
        <dbReference type="ARBA" id="ARBA00022679"/>
    </source>
</evidence>
<dbReference type="SUPFAM" id="SSF51261">
    <property type="entry name" value="Duplicated hybrid motif"/>
    <property type="match status" value="1"/>
</dbReference>
<feature type="domain" description="PTS EIIA type-1" evidence="7">
    <location>
        <begin position="33"/>
        <end position="136"/>
    </location>
</feature>
<evidence type="ECO:0000256" key="3">
    <source>
        <dbReference type="ARBA" id="ARBA00022597"/>
    </source>
</evidence>
<dbReference type="RefSeq" id="WP_008802614.1">
    <property type="nucleotide sequence ID" value="NZ_KQ235735.1"/>
</dbReference>
<dbReference type="Pfam" id="PF00358">
    <property type="entry name" value="PTS_EIIA_1"/>
    <property type="match status" value="1"/>
</dbReference>
<dbReference type="PANTHER" id="PTHR45008:SF1">
    <property type="entry name" value="PTS SYSTEM GLUCOSE-SPECIFIC EIIA COMPONENT"/>
    <property type="match status" value="1"/>
</dbReference>
<dbReference type="PROSITE" id="PS00371">
    <property type="entry name" value="PTS_EIIA_TYPE_1_HIS"/>
    <property type="match status" value="1"/>
</dbReference>
<organism evidence="8 9">
    <name type="scientific">Fusobacterium vincentii 4_1_13</name>
    <dbReference type="NCBI Taxonomy" id="469606"/>
    <lineage>
        <taxon>Bacteria</taxon>
        <taxon>Fusobacteriati</taxon>
        <taxon>Fusobacteriota</taxon>
        <taxon>Fusobacteriia</taxon>
        <taxon>Fusobacteriales</taxon>
        <taxon>Fusobacteriaceae</taxon>
        <taxon>Fusobacterium</taxon>
    </lineage>
</organism>
<keyword evidence="4" id="KW-0808">Transferase</keyword>
<evidence type="ECO:0000256" key="1">
    <source>
        <dbReference type="ARBA" id="ARBA00004496"/>
    </source>
</evidence>
<dbReference type="NCBIfam" id="TIGR00830">
    <property type="entry name" value="PTBA"/>
    <property type="match status" value="1"/>
</dbReference>
<dbReference type="Gene3D" id="2.70.70.10">
    <property type="entry name" value="Glucose Permease (Domain IIA)"/>
    <property type="match status" value="1"/>
</dbReference>
<accession>A0A0M1VSZ4</accession>
<dbReference type="PANTHER" id="PTHR45008">
    <property type="entry name" value="PTS SYSTEM GLUCOSE-SPECIFIC EIIA COMPONENT"/>
    <property type="match status" value="1"/>
</dbReference>
<keyword evidence="5" id="KW-0598">Phosphotransferase system</keyword>
<comment type="subcellular location">
    <subcellularLocation>
        <location evidence="1">Cytoplasm</location>
    </subcellularLocation>
</comment>
<evidence type="ECO:0000256" key="5">
    <source>
        <dbReference type="ARBA" id="ARBA00022683"/>
    </source>
</evidence>
<dbReference type="InterPro" id="IPR001127">
    <property type="entry name" value="PTS_EIIA_1_perm"/>
</dbReference>
<evidence type="ECO:0000259" key="7">
    <source>
        <dbReference type="PROSITE" id="PS51093"/>
    </source>
</evidence>
<proteinExistence type="predicted"/>
<name>A0A0M1VSZ4_FUSVC</name>
<evidence type="ECO:0000313" key="8">
    <source>
        <dbReference type="EMBL" id="EEO39718.1"/>
    </source>
</evidence>
<evidence type="ECO:0000256" key="2">
    <source>
        <dbReference type="ARBA" id="ARBA00022448"/>
    </source>
</evidence>
<dbReference type="GO" id="GO:0005737">
    <property type="term" value="C:cytoplasm"/>
    <property type="evidence" value="ECO:0007669"/>
    <property type="project" value="UniProtKB-SubCell"/>
</dbReference>
<comment type="caution">
    <text evidence="8">The sequence shown here is derived from an EMBL/GenBank/DDBJ whole genome shotgun (WGS) entry which is preliminary data.</text>
</comment>
<dbReference type="GO" id="GO:0009401">
    <property type="term" value="P:phosphoenolpyruvate-dependent sugar phosphotransferase system"/>
    <property type="evidence" value="ECO:0007669"/>
    <property type="project" value="UniProtKB-KW"/>
</dbReference>
<dbReference type="InterPro" id="IPR050890">
    <property type="entry name" value="PTS_EIIA_component"/>
</dbReference>
<dbReference type="GO" id="GO:0016301">
    <property type="term" value="F:kinase activity"/>
    <property type="evidence" value="ECO:0007669"/>
    <property type="project" value="UniProtKB-KW"/>
</dbReference>
<dbReference type="HOGENOM" id="CLU_012312_5_3_0"/>
<evidence type="ECO:0000313" key="9">
    <source>
        <dbReference type="Proteomes" id="UP000004925"/>
    </source>
</evidence>
<dbReference type="Proteomes" id="UP000004925">
    <property type="component" value="Unassembled WGS sequence"/>
</dbReference>
<keyword evidence="2" id="KW-0813">Transport</keyword>
<reference evidence="8 9" key="1">
    <citation type="submission" date="2011-10" db="EMBL/GenBank/DDBJ databases">
        <title>The Genome Sequence of Fusobacterium sp. 4_1_13.</title>
        <authorList>
            <consortium name="The Broad Institute Genome Sequencing Platform"/>
            <person name="Earl A."/>
            <person name="Ward D."/>
            <person name="Feldgarden M."/>
            <person name="Gevers D."/>
            <person name="Strauss J."/>
            <person name="Ambrose C."/>
            <person name="Allen-Vercoe E."/>
            <person name="Young S.K."/>
            <person name="Zeng Q."/>
            <person name="Gargeya S."/>
            <person name="Fitzgerald M."/>
            <person name="Haas B."/>
            <person name="Abouelleil A."/>
            <person name="Alvarado L."/>
            <person name="Arachchi H.M."/>
            <person name="Berlin A."/>
            <person name="Brown A."/>
            <person name="Chapman S.B."/>
            <person name="Chen Z."/>
            <person name="Dunbar C."/>
            <person name="Freedman E."/>
            <person name="Gearin G."/>
            <person name="Goldberg J."/>
            <person name="Griggs A."/>
            <person name="Gujja S."/>
            <person name="Heiman D."/>
            <person name="Howarth C."/>
            <person name="Larson L."/>
            <person name="Lui A."/>
            <person name="MacDonald P.J."/>
            <person name="Montmayeur A."/>
            <person name="Murphy C."/>
            <person name="Neiman D."/>
            <person name="Pearson M."/>
            <person name="Priest M."/>
            <person name="Roberts A."/>
            <person name="Saif S."/>
            <person name="Shea T."/>
            <person name="Shenoy N."/>
            <person name="Sisk P."/>
            <person name="Stolte C."/>
            <person name="Sykes S."/>
            <person name="Wortman J."/>
            <person name="Nusbaum C."/>
            <person name="Birren B."/>
        </authorList>
    </citation>
    <scope>NUCLEOTIDE SEQUENCE [LARGE SCALE GENOMIC DNA]</scope>
    <source>
        <strain evidence="8 9">4_1_13</strain>
    </source>
</reference>
<sequence>MGLFDIFKKKEKTIVTIYSPMNGKVIELKEVPDEAFAQKMVGDGCAIEPDKGIICSPIDGQLMNIFPTNHAIIFETIDGLEMIIHFGIDTVKLDGKGFQKLRESGPIKIGDEIIKYDLDDIKDGVPSTRSPIIINNMEKVEKIEVLSLGKVIKIGEPIMKITLK</sequence>
<dbReference type="AlphaFoldDB" id="A0A0M1VSZ4"/>
<gene>
    <name evidence="8" type="ORF">FSCG_00431</name>
</gene>
<dbReference type="EMBL" id="ACDE02000013">
    <property type="protein sequence ID" value="EEO39718.1"/>
    <property type="molecule type" value="Genomic_DNA"/>
</dbReference>
<evidence type="ECO:0000256" key="6">
    <source>
        <dbReference type="ARBA" id="ARBA00022777"/>
    </source>
</evidence>
<dbReference type="FunFam" id="2.70.70.10:FF:000001">
    <property type="entry name" value="PTS system glucose-specific IIA component"/>
    <property type="match status" value="1"/>
</dbReference>
<protein>
    <submittedName>
        <fullName evidence="8">PTS system, glucose subfamily, IIA component</fullName>
    </submittedName>
</protein>
<keyword evidence="3" id="KW-0762">Sugar transport</keyword>
<keyword evidence="6" id="KW-0418">Kinase</keyword>
<dbReference type="eggNOG" id="COG2190">
    <property type="taxonomic scope" value="Bacteria"/>
</dbReference>
<dbReference type="PROSITE" id="PS51093">
    <property type="entry name" value="PTS_EIIA_TYPE_1"/>
    <property type="match status" value="1"/>
</dbReference>